<dbReference type="PROSITE" id="PS00166">
    <property type="entry name" value="ENOYL_COA_HYDRATASE"/>
    <property type="match status" value="1"/>
</dbReference>
<evidence type="ECO:0000256" key="7">
    <source>
        <dbReference type="ARBA" id="ARBA00023002"/>
    </source>
</evidence>
<dbReference type="EMBL" id="VCQT01000015">
    <property type="protein sequence ID" value="TMW14430.1"/>
    <property type="molecule type" value="Genomic_DNA"/>
</dbReference>
<evidence type="ECO:0000256" key="2">
    <source>
        <dbReference type="ARBA" id="ARBA00005005"/>
    </source>
</evidence>
<evidence type="ECO:0000256" key="8">
    <source>
        <dbReference type="ARBA" id="ARBA00023027"/>
    </source>
</evidence>
<keyword evidence="10" id="KW-0576">Peroxisome</keyword>
<feature type="domain" description="3-hydroxyacyl-CoA dehydrogenase NAD binding" evidence="17">
    <location>
        <begin position="294"/>
        <end position="470"/>
    </location>
</feature>
<evidence type="ECO:0000256" key="5">
    <source>
        <dbReference type="ARBA" id="ARBA00022832"/>
    </source>
</evidence>
<dbReference type="Pfam" id="PF00378">
    <property type="entry name" value="ECH_1"/>
    <property type="match status" value="1"/>
</dbReference>
<evidence type="ECO:0000256" key="3">
    <source>
        <dbReference type="ARBA" id="ARBA00008750"/>
    </source>
</evidence>
<keyword evidence="13" id="KW-0511">Multifunctional enzyme</keyword>
<proteinExistence type="inferred from homology"/>
<gene>
    <name evidence="18" type="ORF">FGS76_03210</name>
</gene>
<keyword evidence="19" id="KW-1185">Reference proteome</keyword>
<evidence type="ECO:0000256" key="10">
    <source>
        <dbReference type="ARBA" id="ARBA00023140"/>
    </source>
</evidence>
<evidence type="ECO:0000256" key="1">
    <source>
        <dbReference type="ARBA" id="ARBA00004275"/>
    </source>
</evidence>
<feature type="domain" description="3-hydroxyacyl-CoA dehydrogenase C-terminal" evidence="16">
    <location>
        <begin position="604"/>
        <end position="690"/>
    </location>
</feature>
<evidence type="ECO:0000313" key="18">
    <source>
        <dbReference type="EMBL" id="TMW14430.1"/>
    </source>
</evidence>
<evidence type="ECO:0000256" key="11">
    <source>
        <dbReference type="ARBA" id="ARBA00023235"/>
    </source>
</evidence>
<keyword evidence="9" id="KW-0443">Lipid metabolism</keyword>
<dbReference type="InterPro" id="IPR001753">
    <property type="entry name" value="Enoyl-CoA_hydra/iso"/>
</dbReference>
<name>A0ABY2XQI6_9GAMM</name>
<dbReference type="Proteomes" id="UP000739180">
    <property type="component" value="Unassembled WGS sequence"/>
</dbReference>
<evidence type="ECO:0000259" key="17">
    <source>
        <dbReference type="Pfam" id="PF02737"/>
    </source>
</evidence>
<comment type="caution">
    <text evidence="18">The sequence shown here is derived from an EMBL/GenBank/DDBJ whole genome shotgun (WGS) entry which is preliminary data.</text>
</comment>
<evidence type="ECO:0000256" key="14">
    <source>
        <dbReference type="ARBA" id="ARBA00049556"/>
    </source>
</evidence>
<dbReference type="InterPro" id="IPR029045">
    <property type="entry name" value="ClpP/crotonase-like_dom_sf"/>
</dbReference>
<comment type="similarity">
    <text evidence="15">Belongs to the enoyl-CoA hydratase/isomerase family.</text>
</comment>
<dbReference type="Pfam" id="PF02737">
    <property type="entry name" value="3HCDH_N"/>
    <property type="match status" value="1"/>
</dbReference>
<comment type="pathway">
    <text evidence="2">Lipid metabolism; fatty acid beta-oxidation.</text>
</comment>
<sequence length="694" mass="75584">MSEVVSYRLEGDIGVISVNYPPVNALGQGVRQGLTECLRQGLQDDQAKALVVIGEGRTFPAGADIREFGKPPQGPALPDVVAEYEASDKLVVAAIHGTALGGGLEVALGCDYRVALDSAKVGLPEVKLGILPGAGGTQRLPRLIGAQKALEVIVSGNPVKAKDALALGIVDEIVSGDLLEGALAYARKLAADNAPLRRIRDLQAQKEDPDLFSNFEKSIARKQRGFKAPFHCIKAVQAAVELPFDEGMKRERELFGELLVSPESRAQRHVFFAEREVAKVPGLAKDTPKREINQVAVIGAGTMGGGIAMNFANAGIPVKILEVKEEALEKGIAVIRKNYENTAKKGRITTQQVEDRMALIQPTLSYDDLSDVDLVIEAVFENMDVKKAVFSELDRVCKKGAILATNTSTLDVDRIAAFTQRPEDVMGMHFFSPANVMKLLENVRGEKTADDVIATVMDLSRRIGKVGVLVGVCHGFVGNRMLHKRQAEAVQLVNEGASPAQVDKVLFDLGFPMGPFAMSDLAGMDVGYRIREELRKEDPDNAPPRNWTDELVEQGRLGQKTQAGVFDYKEGDRTPVPSSEVDALIAKFRQEQGIQSRDVSDQEILERCMYVMVNEGAKILEEGIAARPLDVDVIWIYGYGFPVYRGGVLFWADSVGLKTIYDKVSQFHKETGDDVWKPAALLEKLANEGKGFYG</sequence>
<feature type="domain" description="3-hydroxyacyl-CoA dehydrogenase C-terminal" evidence="16">
    <location>
        <begin position="475"/>
        <end position="568"/>
    </location>
</feature>
<organism evidence="18 19">
    <name type="scientific">Alloalcanivorax gelatiniphagus</name>
    <dbReference type="NCBI Taxonomy" id="1194167"/>
    <lineage>
        <taxon>Bacteria</taxon>
        <taxon>Pseudomonadati</taxon>
        <taxon>Pseudomonadota</taxon>
        <taxon>Gammaproteobacteria</taxon>
        <taxon>Oceanospirillales</taxon>
        <taxon>Alcanivoracaceae</taxon>
        <taxon>Alloalcanivorax</taxon>
    </lineage>
</organism>
<dbReference type="InterPro" id="IPR006176">
    <property type="entry name" value="3-OHacyl-CoA_DH_NAD-bd"/>
</dbReference>
<keyword evidence="5" id="KW-0276">Fatty acid metabolism</keyword>
<dbReference type="RefSeq" id="WP_138771188.1">
    <property type="nucleotide sequence ID" value="NZ_JBHSSX010000004.1"/>
</dbReference>
<keyword evidence="6" id="KW-0442">Lipid degradation</keyword>
<evidence type="ECO:0000256" key="12">
    <source>
        <dbReference type="ARBA" id="ARBA00023239"/>
    </source>
</evidence>
<comment type="catalytic activity">
    <reaction evidence="14">
        <text>a (3S)-3-hydroxyacyl-CoA + NAD(+) = a 3-oxoacyl-CoA + NADH + H(+)</text>
        <dbReference type="Rhea" id="RHEA:22432"/>
        <dbReference type="ChEBI" id="CHEBI:15378"/>
        <dbReference type="ChEBI" id="CHEBI:57318"/>
        <dbReference type="ChEBI" id="CHEBI:57540"/>
        <dbReference type="ChEBI" id="CHEBI:57945"/>
        <dbReference type="ChEBI" id="CHEBI:90726"/>
        <dbReference type="EC" id="1.1.1.35"/>
    </reaction>
</comment>
<dbReference type="InterPro" id="IPR018376">
    <property type="entry name" value="Enoyl-CoA_hyd/isom_CS"/>
</dbReference>
<keyword evidence="7" id="KW-0560">Oxidoreductase</keyword>
<dbReference type="Gene3D" id="3.90.226.10">
    <property type="entry name" value="2-enoyl-CoA Hydratase, Chain A, domain 1"/>
    <property type="match status" value="1"/>
</dbReference>
<dbReference type="Gene3D" id="1.10.1040.50">
    <property type="match status" value="1"/>
</dbReference>
<evidence type="ECO:0000313" key="19">
    <source>
        <dbReference type="Proteomes" id="UP000739180"/>
    </source>
</evidence>
<dbReference type="InterPro" id="IPR008927">
    <property type="entry name" value="6-PGluconate_DH-like_C_sf"/>
</dbReference>
<dbReference type="SUPFAM" id="SSF48179">
    <property type="entry name" value="6-phosphogluconate dehydrogenase C-terminal domain-like"/>
    <property type="match status" value="2"/>
</dbReference>
<keyword evidence="12" id="KW-0456">Lyase</keyword>
<evidence type="ECO:0000256" key="13">
    <source>
        <dbReference type="ARBA" id="ARBA00023268"/>
    </source>
</evidence>
<keyword evidence="8" id="KW-0520">NAD</keyword>
<evidence type="ECO:0000256" key="15">
    <source>
        <dbReference type="RuleBase" id="RU003707"/>
    </source>
</evidence>
<dbReference type="PANTHER" id="PTHR23309">
    <property type="entry name" value="3-HYDROXYACYL-COA DEHYROGENASE"/>
    <property type="match status" value="1"/>
</dbReference>
<reference evidence="18 19" key="1">
    <citation type="submission" date="2019-05" db="EMBL/GenBank/DDBJ databases">
        <title>Genome of Alcanivorax gelatiniphagus, an oil degrading marine bacteria.</title>
        <authorList>
            <person name="Kwon K.K."/>
        </authorList>
    </citation>
    <scope>NUCLEOTIDE SEQUENCE [LARGE SCALE GENOMIC DNA]</scope>
    <source>
        <strain evidence="18 19">MEBiC 08158</strain>
    </source>
</reference>
<dbReference type="CDD" id="cd06558">
    <property type="entry name" value="crotonase-like"/>
    <property type="match status" value="1"/>
</dbReference>
<dbReference type="Pfam" id="PF00725">
    <property type="entry name" value="3HCDH"/>
    <property type="match status" value="2"/>
</dbReference>
<dbReference type="PANTHER" id="PTHR23309:SF49">
    <property type="entry name" value="PEROXISOMAL BIFUNCTIONAL ENZYME"/>
    <property type="match status" value="1"/>
</dbReference>
<dbReference type="SUPFAM" id="SSF51735">
    <property type="entry name" value="NAD(P)-binding Rossmann-fold domains"/>
    <property type="match status" value="1"/>
</dbReference>
<dbReference type="InterPro" id="IPR036291">
    <property type="entry name" value="NAD(P)-bd_dom_sf"/>
</dbReference>
<dbReference type="InterPro" id="IPR006108">
    <property type="entry name" value="3HC_DH_C"/>
</dbReference>
<evidence type="ECO:0000256" key="6">
    <source>
        <dbReference type="ARBA" id="ARBA00022963"/>
    </source>
</evidence>
<dbReference type="SUPFAM" id="SSF52096">
    <property type="entry name" value="ClpP/crotonase"/>
    <property type="match status" value="1"/>
</dbReference>
<comment type="subcellular location">
    <subcellularLocation>
        <location evidence="1">Peroxisome</location>
    </subcellularLocation>
</comment>
<evidence type="ECO:0000259" key="16">
    <source>
        <dbReference type="Pfam" id="PF00725"/>
    </source>
</evidence>
<evidence type="ECO:0000256" key="9">
    <source>
        <dbReference type="ARBA" id="ARBA00023098"/>
    </source>
</evidence>
<comment type="similarity">
    <text evidence="3">In the N-terminal section; belongs to the enoyl-CoA hydratase/isomerase family.</text>
</comment>
<evidence type="ECO:0000256" key="4">
    <source>
        <dbReference type="ARBA" id="ARBA00011245"/>
    </source>
</evidence>
<dbReference type="Gene3D" id="3.40.50.720">
    <property type="entry name" value="NAD(P)-binding Rossmann-like Domain"/>
    <property type="match status" value="1"/>
</dbReference>
<keyword evidence="11" id="KW-0413">Isomerase</keyword>
<comment type="subunit">
    <text evidence="4">Monomer.</text>
</comment>
<protein>
    <submittedName>
        <fullName evidence="18">3-hydroxyacyl-CoA dehydrogenase</fullName>
    </submittedName>
</protein>
<accession>A0ABY2XQI6</accession>